<dbReference type="InterPro" id="IPR015424">
    <property type="entry name" value="PyrdxlP-dep_Trfase"/>
</dbReference>
<evidence type="ECO:0000256" key="3">
    <source>
        <dbReference type="ARBA" id="ARBA00012748"/>
    </source>
</evidence>
<dbReference type="GO" id="GO:0030170">
    <property type="term" value="F:pyridoxal phosphate binding"/>
    <property type="evidence" value="ECO:0007669"/>
    <property type="project" value="InterPro"/>
</dbReference>
<proteinExistence type="inferred from homology"/>
<evidence type="ECO:0000256" key="2">
    <source>
        <dbReference type="ARBA" id="ARBA00007970"/>
    </source>
</evidence>
<comment type="similarity">
    <text evidence="2">Belongs to the class-II pyridoxal-phosphate-dependent aminotransferase family. Histidinol-phosphate aminotransferase subfamily.</text>
</comment>
<dbReference type="AlphaFoldDB" id="A0A9X2MBT4"/>
<keyword evidence="6" id="KW-0808">Transferase</keyword>
<dbReference type="GO" id="GO:0004400">
    <property type="term" value="F:histidinol-phosphate transaminase activity"/>
    <property type="evidence" value="ECO:0007669"/>
    <property type="project" value="UniProtKB-EC"/>
</dbReference>
<evidence type="ECO:0000256" key="4">
    <source>
        <dbReference type="ARBA" id="ARBA00022576"/>
    </source>
</evidence>
<dbReference type="EMBL" id="JANKBY010000132">
    <property type="protein sequence ID" value="MCR1823346.1"/>
    <property type="molecule type" value="Genomic_DNA"/>
</dbReference>
<dbReference type="Gene3D" id="3.90.1150.10">
    <property type="entry name" value="Aspartate Aminotransferase, domain 1"/>
    <property type="match status" value="1"/>
</dbReference>
<comment type="catalytic activity">
    <reaction evidence="9">
        <text>L-histidinol phosphate + 2-oxoglutarate = 3-(imidazol-4-yl)-2-oxopropyl phosphate + L-glutamate</text>
        <dbReference type="Rhea" id="RHEA:23744"/>
        <dbReference type="ChEBI" id="CHEBI:16810"/>
        <dbReference type="ChEBI" id="CHEBI:29985"/>
        <dbReference type="ChEBI" id="CHEBI:57766"/>
        <dbReference type="ChEBI" id="CHEBI:57980"/>
        <dbReference type="EC" id="2.6.1.9"/>
    </reaction>
</comment>
<dbReference type="Proteomes" id="UP001140817">
    <property type="component" value="Unassembled WGS sequence"/>
</dbReference>
<dbReference type="SUPFAM" id="SSF53383">
    <property type="entry name" value="PLP-dependent transferases"/>
    <property type="match status" value="1"/>
</dbReference>
<comment type="caution">
    <text evidence="11">The sequence shown here is derived from an EMBL/GenBank/DDBJ whole genome shotgun (WGS) entry which is preliminary data.</text>
</comment>
<keyword evidence="4 11" id="KW-0032">Aminotransferase</keyword>
<feature type="domain" description="Aminotransferase class I/classII large" evidence="10">
    <location>
        <begin position="25"/>
        <end position="358"/>
    </location>
</feature>
<keyword evidence="12" id="KW-1185">Reference proteome</keyword>
<dbReference type="PANTHER" id="PTHR43643">
    <property type="entry name" value="HISTIDINOL-PHOSPHATE AMINOTRANSFERASE 2"/>
    <property type="match status" value="1"/>
</dbReference>
<dbReference type="Gene3D" id="3.40.640.10">
    <property type="entry name" value="Type I PLP-dependent aspartate aminotransferase-like (Major domain)"/>
    <property type="match status" value="1"/>
</dbReference>
<evidence type="ECO:0000259" key="10">
    <source>
        <dbReference type="Pfam" id="PF00155"/>
    </source>
</evidence>
<dbReference type="EC" id="2.6.1.9" evidence="3"/>
<evidence type="ECO:0000256" key="1">
    <source>
        <dbReference type="ARBA" id="ARBA00005011"/>
    </source>
</evidence>
<evidence type="ECO:0000313" key="11">
    <source>
        <dbReference type="EMBL" id="MCR1823346.1"/>
    </source>
</evidence>
<evidence type="ECO:0000256" key="8">
    <source>
        <dbReference type="ARBA" id="ARBA00023102"/>
    </source>
</evidence>
<dbReference type="Pfam" id="PF00155">
    <property type="entry name" value="Aminotran_1_2"/>
    <property type="match status" value="1"/>
</dbReference>
<gene>
    <name evidence="11" type="ORF">NSA58_11150</name>
</gene>
<keyword evidence="5" id="KW-0028">Amino-acid biosynthesis</keyword>
<keyword evidence="7" id="KW-0663">Pyridoxal phosphate</keyword>
<sequence>MNYKINKYIMEEDFLSYAKDEDLSKICINCYDGINTITFSSNVKDAFNNLNYSTLKDYPHGNLLKKSIIDYWNNNICLKVNNIILTEGSINGIYLSNKLFLQPNDNVLGCTPQFPEYAMDVKMHGGNFNYYTLKEENNHIFDEDEFIKLIDNKYKLIYLDNPNNPTGQIISLKQIEKIVKIAKEYKIVIIVDEAYGDYMSPENSSINLINNYDNIIILKTFSKFFSLAGIRAGYMVVPNNFYNPLNKITNPYCINEIGRQMDSIALNDNNFINETLFINKKIKSYFFKSLKNLIISHTDKTVAIFLLHHKNPNINLQKEFSKFNIVVVSGCSYMGLDKNYVRLRVPKEKNLEKVLQAFEYIDEL</sequence>
<dbReference type="InterPro" id="IPR004839">
    <property type="entry name" value="Aminotransferase_I/II_large"/>
</dbReference>
<dbReference type="InterPro" id="IPR015422">
    <property type="entry name" value="PyrdxlP-dep_Trfase_small"/>
</dbReference>
<comment type="pathway">
    <text evidence="1">Amino-acid biosynthesis; L-histidine biosynthesis; L-histidine from 5-phospho-alpha-D-ribose 1-diphosphate: step 7/9.</text>
</comment>
<organism evidence="11 12">
    <name type="scientific">Terrisporobacter muris</name>
    <dbReference type="NCBI Taxonomy" id="2963284"/>
    <lineage>
        <taxon>Bacteria</taxon>
        <taxon>Bacillati</taxon>
        <taxon>Bacillota</taxon>
        <taxon>Clostridia</taxon>
        <taxon>Peptostreptococcales</taxon>
        <taxon>Peptostreptococcaceae</taxon>
        <taxon>Terrisporobacter</taxon>
    </lineage>
</organism>
<dbReference type="PANTHER" id="PTHR43643:SF6">
    <property type="entry name" value="HISTIDINOL-PHOSPHATE AMINOTRANSFERASE"/>
    <property type="match status" value="1"/>
</dbReference>
<name>A0A9X2MBT4_9FIRM</name>
<keyword evidence="8" id="KW-0368">Histidine biosynthesis</keyword>
<dbReference type="InterPro" id="IPR015421">
    <property type="entry name" value="PyrdxlP-dep_Trfase_major"/>
</dbReference>
<evidence type="ECO:0000256" key="6">
    <source>
        <dbReference type="ARBA" id="ARBA00022679"/>
    </source>
</evidence>
<dbReference type="GO" id="GO:0000105">
    <property type="term" value="P:L-histidine biosynthetic process"/>
    <property type="evidence" value="ECO:0007669"/>
    <property type="project" value="UniProtKB-KW"/>
</dbReference>
<evidence type="ECO:0000256" key="9">
    <source>
        <dbReference type="ARBA" id="ARBA00047481"/>
    </source>
</evidence>
<evidence type="ECO:0000256" key="7">
    <source>
        <dbReference type="ARBA" id="ARBA00022898"/>
    </source>
</evidence>
<evidence type="ECO:0000313" key="12">
    <source>
        <dbReference type="Proteomes" id="UP001140817"/>
    </source>
</evidence>
<evidence type="ECO:0000256" key="5">
    <source>
        <dbReference type="ARBA" id="ARBA00022605"/>
    </source>
</evidence>
<protein>
    <recommendedName>
        <fullName evidence="3">histidinol-phosphate transaminase</fullName>
        <ecNumber evidence="3">2.6.1.9</ecNumber>
    </recommendedName>
</protein>
<dbReference type="InterPro" id="IPR050106">
    <property type="entry name" value="HistidinolP_aminotransfase"/>
</dbReference>
<dbReference type="CDD" id="cd00609">
    <property type="entry name" value="AAT_like"/>
    <property type="match status" value="1"/>
</dbReference>
<dbReference type="RefSeq" id="WP_079764861.1">
    <property type="nucleotide sequence ID" value="NZ_JANKBY010000132.1"/>
</dbReference>
<reference evidence="11" key="1">
    <citation type="submission" date="2022-07" db="EMBL/GenBank/DDBJ databases">
        <title>Enhanced cultured diversity of the mouse gut microbiota enables custom-made synthetic communities.</title>
        <authorList>
            <person name="Afrizal A."/>
        </authorList>
    </citation>
    <scope>NUCLEOTIDE SEQUENCE</scope>
    <source>
        <strain evidence="11">DSM 29186</strain>
    </source>
</reference>
<accession>A0A9X2MBT4</accession>